<dbReference type="Gene3D" id="3.80.10.10">
    <property type="entry name" value="Ribonuclease Inhibitor"/>
    <property type="match status" value="2"/>
</dbReference>
<evidence type="ECO:0000256" key="7">
    <source>
        <dbReference type="ARBA" id="ARBA00022737"/>
    </source>
</evidence>
<evidence type="ECO:0000259" key="14">
    <source>
        <dbReference type="PROSITE" id="PS50011"/>
    </source>
</evidence>
<evidence type="ECO:0000256" key="13">
    <source>
        <dbReference type="SAM" id="SignalP"/>
    </source>
</evidence>
<comment type="caution">
    <text evidence="15">The sequence shown here is derived from an EMBL/GenBank/DDBJ whole genome shotgun (WGS) entry which is preliminary data.</text>
</comment>
<accession>A0A835JG06</accession>
<protein>
    <recommendedName>
        <fullName evidence="14">Protein kinase domain-containing protein</fullName>
    </recommendedName>
</protein>
<comment type="subcellular location">
    <subcellularLocation>
        <location evidence="2">Membrane</location>
    </subcellularLocation>
    <subcellularLocation>
        <location evidence="1">Secreted</location>
        <location evidence="1">Cell wall</location>
    </subcellularLocation>
</comment>
<dbReference type="GO" id="GO:0016020">
    <property type="term" value="C:membrane"/>
    <property type="evidence" value="ECO:0007669"/>
    <property type="project" value="UniProtKB-SubCell"/>
</dbReference>
<evidence type="ECO:0000256" key="1">
    <source>
        <dbReference type="ARBA" id="ARBA00004191"/>
    </source>
</evidence>
<keyword evidence="3" id="KW-0134">Cell wall</keyword>
<feature type="chain" id="PRO_5032983856" description="Protein kinase domain-containing protein" evidence="13">
    <location>
        <begin position="23"/>
        <end position="642"/>
    </location>
</feature>
<dbReference type="PROSITE" id="PS50011">
    <property type="entry name" value="PROTEIN_KINASE_DOM"/>
    <property type="match status" value="1"/>
</dbReference>
<evidence type="ECO:0000256" key="8">
    <source>
        <dbReference type="ARBA" id="ARBA00022989"/>
    </source>
</evidence>
<dbReference type="PANTHER" id="PTHR48010">
    <property type="entry name" value="OS05G0588300 PROTEIN"/>
    <property type="match status" value="1"/>
</dbReference>
<keyword evidence="6 13" id="KW-0732">Signal</keyword>
<feature type="transmembrane region" description="Helical" evidence="12">
    <location>
        <begin position="254"/>
        <end position="276"/>
    </location>
</feature>
<feature type="signal peptide" evidence="13">
    <location>
        <begin position="1"/>
        <end position="22"/>
    </location>
</feature>
<proteinExistence type="inferred from homology"/>
<evidence type="ECO:0000313" key="16">
    <source>
        <dbReference type="Proteomes" id="UP000657918"/>
    </source>
</evidence>
<dbReference type="Pfam" id="PF00560">
    <property type="entry name" value="LRR_1"/>
    <property type="match status" value="2"/>
</dbReference>
<sequence>MDRSCIWVLPILILFILPRSNSEDVNVLNALVRFMEELSAGNSQNIQNWGWDKNLDPCNGNVNFNGTWKGVDCMKSQNVRKIVLDKFNLTGTFDAASVCTAKFLVVLSLKENTISGFIPKDIRNCERLRHFYVSGNRFSGVIPDTFPQLRNLKSIDISDNYFSGELPADMSRISGLLTFLAENNQLSGEIPDFDFSYLKEFNVANNSFSGPIPDVKSKFGADSFSGNPELCGKPLSKACRPSKTGLKHSSADRFLIFSGYIILAVVVLLLLALYLIKKNKPKEESAKVVVTKGRVANASKEHSSTSSESKTGGNRSEYSIASVEAGMTSSSSLVVLPSPVVTGLKFEDLLRAPAELLGRGKHGSLYKVMFDNATILAVKRIKGWGISAADFKRRMERIDQVKHPRVLPPVAFYYSKQEKLLVYEYQQNGSLFKLLHGSQNGQVFDWGSRLNVAASIAEALAFMHEQLQEGGIAHGNLKSTNILFDKTMEPCISEYGLIVAQGQDQPFLSQSDSFKSNALGRDGAYSTFKVDVYGFGVVLLELLTGKLVQNNGFDLASWVHSVVREEWTAEVFDRALISEGASEERMVSLLQVALKCINPSPNERPSMNQISVMINTVKEDEERSIISEPLSGHHALEKPNSH</sequence>
<keyword evidence="7" id="KW-0677">Repeat</keyword>
<dbReference type="SUPFAM" id="SSF52058">
    <property type="entry name" value="L domain-like"/>
    <property type="match status" value="1"/>
</dbReference>
<dbReference type="Pfam" id="PF00069">
    <property type="entry name" value="Pkinase"/>
    <property type="match status" value="1"/>
</dbReference>
<evidence type="ECO:0000256" key="9">
    <source>
        <dbReference type="ARBA" id="ARBA00023136"/>
    </source>
</evidence>
<evidence type="ECO:0000256" key="4">
    <source>
        <dbReference type="ARBA" id="ARBA00022614"/>
    </source>
</evidence>
<dbReference type="GO" id="GO:0005524">
    <property type="term" value="F:ATP binding"/>
    <property type="evidence" value="ECO:0007669"/>
    <property type="project" value="UniProtKB-UniRule"/>
</dbReference>
<evidence type="ECO:0000256" key="10">
    <source>
        <dbReference type="ARBA" id="ARBA00038043"/>
    </source>
</evidence>
<keyword evidence="16" id="KW-1185">Reference proteome</keyword>
<keyword evidence="8 12" id="KW-1133">Transmembrane helix</keyword>
<dbReference type="FunFam" id="3.80.10.10:FF:000400">
    <property type="entry name" value="Nuclear pore complex protein NUP107"/>
    <property type="match status" value="1"/>
</dbReference>
<evidence type="ECO:0000256" key="2">
    <source>
        <dbReference type="ARBA" id="ARBA00004370"/>
    </source>
</evidence>
<dbReference type="EMBL" id="JADGMS010000015">
    <property type="protein sequence ID" value="KAF9667839.1"/>
    <property type="molecule type" value="Genomic_DNA"/>
</dbReference>
<dbReference type="InterPro" id="IPR017441">
    <property type="entry name" value="Protein_kinase_ATP_BS"/>
</dbReference>
<evidence type="ECO:0000256" key="12">
    <source>
        <dbReference type="SAM" id="Phobius"/>
    </source>
</evidence>
<feature type="binding site" evidence="11">
    <location>
        <position position="379"/>
    </location>
    <ligand>
        <name>ATP</name>
        <dbReference type="ChEBI" id="CHEBI:30616"/>
    </ligand>
</feature>
<keyword evidence="5 12" id="KW-0812">Transmembrane</keyword>
<dbReference type="InterPro" id="IPR001611">
    <property type="entry name" value="Leu-rich_rpt"/>
</dbReference>
<keyword evidence="11" id="KW-0067">ATP-binding</keyword>
<dbReference type="Proteomes" id="UP000657918">
    <property type="component" value="Unassembled WGS sequence"/>
</dbReference>
<keyword evidence="11" id="KW-0547">Nucleotide-binding</keyword>
<comment type="similarity">
    <text evidence="10">Belongs to the polygalacturonase-inhibiting protein family.</text>
</comment>
<dbReference type="InterPro" id="IPR050994">
    <property type="entry name" value="At_inactive_RLKs"/>
</dbReference>
<dbReference type="PROSITE" id="PS00107">
    <property type="entry name" value="PROTEIN_KINASE_ATP"/>
    <property type="match status" value="1"/>
</dbReference>
<dbReference type="Gene3D" id="1.10.510.10">
    <property type="entry name" value="Transferase(Phosphotransferase) domain 1"/>
    <property type="match status" value="1"/>
</dbReference>
<dbReference type="AlphaFoldDB" id="A0A835JG06"/>
<gene>
    <name evidence="15" type="ORF">SADUNF_Sadunf15G0065000</name>
</gene>
<evidence type="ECO:0000313" key="15">
    <source>
        <dbReference type="EMBL" id="KAF9667839.1"/>
    </source>
</evidence>
<dbReference type="InterPro" id="IPR000719">
    <property type="entry name" value="Prot_kinase_dom"/>
</dbReference>
<dbReference type="Gene3D" id="3.30.200.20">
    <property type="entry name" value="Phosphorylase Kinase, domain 1"/>
    <property type="match status" value="1"/>
</dbReference>
<reference evidence="15 16" key="1">
    <citation type="submission" date="2020-10" db="EMBL/GenBank/DDBJ databases">
        <title>Plant Genome Project.</title>
        <authorList>
            <person name="Zhang R.-G."/>
        </authorList>
    </citation>
    <scope>NUCLEOTIDE SEQUENCE [LARGE SCALE GENOMIC DNA]</scope>
    <source>
        <strain evidence="15">FAFU-HL-1</strain>
        <tissue evidence="15">Leaf</tissue>
    </source>
</reference>
<dbReference type="OrthoDB" id="69842at2759"/>
<evidence type="ECO:0000256" key="6">
    <source>
        <dbReference type="ARBA" id="ARBA00022729"/>
    </source>
</evidence>
<dbReference type="PANTHER" id="PTHR48010:SF22">
    <property type="entry name" value="OS09G0376600 PROTEIN"/>
    <property type="match status" value="1"/>
</dbReference>
<evidence type="ECO:0000256" key="3">
    <source>
        <dbReference type="ARBA" id="ARBA00022512"/>
    </source>
</evidence>
<feature type="domain" description="Protein kinase" evidence="14">
    <location>
        <begin position="351"/>
        <end position="614"/>
    </location>
</feature>
<name>A0A835JG06_9ROSI</name>
<dbReference type="SUPFAM" id="SSF56112">
    <property type="entry name" value="Protein kinase-like (PK-like)"/>
    <property type="match status" value="1"/>
</dbReference>
<keyword evidence="3" id="KW-0964">Secreted</keyword>
<dbReference type="GO" id="GO:0004672">
    <property type="term" value="F:protein kinase activity"/>
    <property type="evidence" value="ECO:0007669"/>
    <property type="project" value="InterPro"/>
</dbReference>
<dbReference type="InterPro" id="IPR032675">
    <property type="entry name" value="LRR_dom_sf"/>
</dbReference>
<evidence type="ECO:0000256" key="11">
    <source>
        <dbReference type="PROSITE-ProRule" id="PRU10141"/>
    </source>
</evidence>
<evidence type="ECO:0000256" key="5">
    <source>
        <dbReference type="ARBA" id="ARBA00022692"/>
    </source>
</evidence>
<keyword evidence="4" id="KW-0433">Leucine-rich repeat</keyword>
<keyword evidence="9 12" id="KW-0472">Membrane</keyword>
<organism evidence="15 16">
    <name type="scientific">Salix dunnii</name>
    <dbReference type="NCBI Taxonomy" id="1413687"/>
    <lineage>
        <taxon>Eukaryota</taxon>
        <taxon>Viridiplantae</taxon>
        <taxon>Streptophyta</taxon>
        <taxon>Embryophyta</taxon>
        <taxon>Tracheophyta</taxon>
        <taxon>Spermatophyta</taxon>
        <taxon>Magnoliopsida</taxon>
        <taxon>eudicotyledons</taxon>
        <taxon>Gunneridae</taxon>
        <taxon>Pentapetalae</taxon>
        <taxon>rosids</taxon>
        <taxon>fabids</taxon>
        <taxon>Malpighiales</taxon>
        <taxon>Salicaceae</taxon>
        <taxon>Saliceae</taxon>
        <taxon>Salix</taxon>
    </lineage>
</organism>
<dbReference type="InterPro" id="IPR011009">
    <property type="entry name" value="Kinase-like_dom_sf"/>
</dbReference>